<evidence type="ECO:0008006" key="4">
    <source>
        <dbReference type="Google" id="ProtNLM"/>
    </source>
</evidence>
<accession>W2C3H3</accession>
<evidence type="ECO:0000313" key="3">
    <source>
        <dbReference type="Proteomes" id="UP000018837"/>
    </source>
</evidence>
<feature type="signal peptide" evidence="1">
    <location>
        <begin position="1"/>
        <end position="20"/>
    </location>
</feature>
<dbReference type="Proteomes" id="UP000018837">
    <property type="component" value="Unassembled WGS sequence"/>
</dbReference>
<dbReference type="PATRIC" id="fig|1411148.3.peg.1367"/>
<dbReference type="AlphaFoldDB" id="W2C3H3"/>
<proteinExistence type="predicted"/>
<evidence type="ECO:0000256" key="1">
    <source>
        <dbReference type="SAM" id="SignalP"/>
    </source>
</evidence>
<reference evidence="2 3" key="1">
    <citation type="submission" date="2013-11" db="EMBL/GenBank/DDBJ databases">
        <title>Single cell genomics of uncultured Tannerella BU063 (oral taxon 286).</title>
        <authorList>
            <person name="Beall C.J."/>
            <person name="Campbell A.G."/>
            <person name="Griffen A.L."/>
            <person name="Podar M."/>
            <person name="Leys E.J."/>
        </authorList>
    </citation>
    <scope>NUCLEOTIDE SEQUENCE [LARGE SCALE GENOMIC DNA]</scope>
    <source>
        <strain evidence="2">Cell 2</strain>
    </source>
</reference>
<sequence>MKPLFLLLLGLTLLASATHAQDDDTQYDEYTDYGDEYADEMEIIRSLSIEGWAHEPALLVHTSTSKGPTIADFARAFLKQKRYSSSFSRAILARLDGLHPEPDDGMFRYLIDVPHGYLSVDTPFSCGADCTISLEMCYWHTANGHRLVGLTWGDRGVGCLLFYDYNPQTRLMTPLPEPPIKDFYDNPAMLNAHLPRQGKDIHIKPIWDNPSDTLTLRWNGRDTFIFDGAAERYRKPAKSNEVALFARAYFYQTPQIPDLSDMKDAPLYDAPNGIITRRLTPAEQQDYLIMLTCVRGDWAEIAYIQPGDRYPVDLTRSLRQGRDYATGFRRAWVPRTALFVDIADKDGPFDLMLHLYAEPTLASRRLYAVEDMRNSVEVALAFHLLEARDGWVKVQMATTNYIGWIESRYLLDD</sequence>
<comment type="caution">
    <text evidence="2">The sequence shown here is derived from an EMBL/GenBank/DDBJ whole genome shotgun (WGS) entry which is preliminary data.</text>
</comment>
<gene>
    <name evidence="2" type="ORF">N425_08710</name>
</gene>
<evidence type="ECO:0000313" key="2">
    <source>
        <dbReference type="EMBL" id="ETK01598.1"/>
    </source>
</evidence>
<name>W2C3H3_9BACT</name>
<dbReference type="EMBL" id="AYUF01000469">
    <property type="protein sequence ID" value="ETK01598.1"/>
    <property type="molecule type" value="Genomic_DNA"/>
</dbReference>
<keyword evidence="1" id="KW-0732">Signal</keyword>
<protein>
    <recommendedName>
        <fullName evidence="4">SH3 domain-containing protein</fullName>
    </recommendedName>
</protein>
<feature type="chain" id="PRO_5004812362" description="SH3 domain-containing protein" evidence="1">
    <location>
        <begin position="21"/>
        <end position="413"/>
    </location>
</feature>
<organism evidence="2 3">
    <name type="scientific">Tannerella sp. oral taxon BU063 isolate Cell 2</name>
    <dbReference type="NCBI Taxonomy" id="1411148"/>
    <lineage>
        <taxon>Bacteria</taxon>
        <taxon>Pseudomonadati</taxon>
        <taxon>Bacteroidota</taxon>
        <taxon>Bacteroidia</taxon>
        <taxon>Bacteroidales</taxon>
        <taxon>Tannerellaceae</taxon>
        <taxon>Tannerella</taxon>
    </lineage>
</organism>